<accession>A0A2S7U0E9</accession>
<gene>
    <name evidence="2" type="ORF">BSZ32_08035</name>
</gene>
<protein>
    <submittedName>
        <fullName evidence="2">Uncharacterized protein</fullName>
    </submittedName>
</protein>
<feature type="compositionally biased region" description="Basic residues" evidence="1">
    <location>
        <begin position="79"/>
        <end position="90"/>
    </location>
</feature>
<dbReference type="AlphaFoldDB" id="A0A2S7U0E9"/>
<reference evidence="2 3" key="1">
    <citation type="submission" date="2016-12" db="EMBL/GenBank/DDBJ databases">
        <title>Study of bacterial adaptation to deep sea.</title>
        <authorList>
            <person name="Song J."/>
            <person name="Yoshizawa S."/>
            <person name="Kogure K."/>
        </authorList>
    </citation>
    <scope>NUCLEOTIDE SEQUENCE [LARGE SCALE GENOMIC DNA]</scope>
    <source>
        <strain evidence="2 3">SAORIC-165</strain>
    </source>
</reference>
<feature type="region of interest" description="Disordered" evidence="1">
    <location>
        <begin position="57"/>
        <end position="90"/>
    </location>
</feature>
<proteinExistence type="predicted"/>
<evidence type="ECO:0000256" key="1">
    <source>
        <dbReference type="SAM" id="MobiDB-lite"/>
    </source>
</evidence>
<sequence length="90" mass="9463">MNKLQIFSLVAATSLVLPSCMTTYDRNGQPVQSVDPGLAAVGIVGAGLLGAAIASNNTNDRGYHGSRHDYYQPAPCHSGRGHGHGGHRRH</sequence>
<evidence type="ECO:0000313" key="2">
    <source>
        <dbReference type="EMBL" id="PQJ28465.1"/>
    </source>
</evidence>
<dbReference type="RefSeq" id="WP_105042967.1">
    <property type="nucleotide sequence ID" value="NZ_MQWA01000001.1"/>
</dbReference>
<feature type="compositionally biased region" description="Basic and acidic residues" evidence="1">
    <location>
        <begin position="61"/>
        <end position="70"/>
    </location>
</feature>
<dbReference type="Proteomes" id="UP000239907">
    <property type="component" value="Unassembled WGS sequence"/>
</dbReference>
<organism evidence="2 3">
    <name type="scientific">Rubritalea profundi</name>
    <dbReference type="NCBI Taxonomy" id="1658618"/>
    <lineage>
        <taxon>Bacteria</taxon>
        <taxon>Pseudomonadati</taxon>
        <taxon>Verrucomicrobiota</taxon>
        <taxon>Verrucomicrobiia</taxon>
        <taxon>Verrucomicrobiales</taxon>
        <taxon>Rubritaleaceae</taxon>
        <taxon>Rubritalea</taxon>
    </lineage>
</organism>
<keyword evidence="3" id="KW-1185">Reference proteome</keyword>
<comment type="caution">
    <text evidence="2">The sequence shown here is derived from an EMBL/GenBank/DDBJ whole genome shotgun (WGS) entry which is preliminary data.</text>
</comment>
<evidence type="ECO:0000313" key="3">
    <source>
        <dbReference type="Proteomes" id="UP000239907"/>
    </source>
</evidence>
<dbReference type="EMBL" id="MQWA01000001">
    <property type="protein sequence ID" value="PQJ28465.1"/>
    <property type="molecule type" value="Genomic_DNA"/>
</dbReference>
<name>A0A2S7U0E9_9BACT</name>